<evidence type="ECO:0000256" key="1">
    <source>
        <dbReference type="SAM" id="MobiDB-lite"/>
    </source>
</evidence>
<protein>
    <submittedName>
        <fullName evidence="2">Uncharacterized protein</fullName>
    </submittedName>
</protein>
<organism evidence="2 3">
    <name type="scientific">Liparis tanakae</name>
    <name type="common">Tanaka's snailfish</name>
    <dbReference type="NCBI Taxonomy" id="230148"/>
    <lineage>
        <taxon>Eukaryota</taxon>
        <taxon>Metazoa</taxon>
        <taxon>Chordata</taxon>
        <taxon>Craniata</taxon>
        <taxon>Vertebrata</taxon>
        <taxon>Euteleostomi</taxon>
        <taxon>Actinopterygii</taxon>
        <taxon>Neopterygii</taxon>
        <taxon>Teleostei</taxon>
        <taxon>Neoteleostei</taxon>
        <taxon>Acanthomorphata</taxon>
        <taxon>Eupercaria</taxon>
        <taxon>Perciformes</taxon>
        <taxon>Cottioidei</taxon>
        <taxon>Cottales</taxon>
        <taxon>Liparidae</taxon>
        <taxon>Liparis</taxon>
    </lineage>
</organism>
<proteinExistence type="predicted"/>
<feature type="compositionally biased region" description="Polar residues" evidence="1">
    <location>
        <begin position="1"/>
        <end position="12"/>
    </location>
</feature>
<evidence type="ECO:0000313" key="2">
    <source>
        <dbReference type="EMBL" id="TNN84680.1"/>
    </source>
</evidence>
<dbReference type="EMBL" id="SRLO01000025">
    <property type="protein sequence ID" value="TNN84680.1"/>
    <property type="molecule type" value="Genomic_DNA"/>
</dbReference>
<sequence length="230" mass="24757">MGPLPTSVSQGSEAKRASGRRLADSSIGQQENQRIHGTTARRQATFGLAVAKWQLRSFVPTRNAPDVPALAINGSQTSQGHCNVIKHNANPMWRPKQGRRERKSCEAAEGVVRTSHTANLMNGPNPSITEGDPVLKSMANKQLEGIIVRPASATICTASHQSEGVTGANVCSLDDTVRRDPDTLGTRWKCGEGTEHCRALTVSVGIATSEHRSTTCVQPKKHNKHEIPCV</sequence>
<keyword evidence="3" id="KW-1185">Reference proteome</keyword>
<dbReference type="AlphaFoldDB" id="A0A4Z2J395"/>
<feature type="compositionally biased region" description="Polar residues" evidence="1">
    <location>
        <begin position="26"/>
        <end position="40"/>
    </location>
</feature>
<evidence type="ECO:0000313" key="3">
    <source>
        <dbReference type="Proteomes" id="UP000314294"/>
    </source>
</evidence>
<name>A0A4Z2J395_9TELE</name>
<gene>
    <name evidence="2" type="ORF">EYF80_005095</name>
</gene>
<feature type="region of interest" description="Disordered" evidence="1">
    <location>
        <begin position="1"/>
        <end position="40"/>
    </location>
</feature>
<dbReference type="Proteomes" id="UP000314294">
    <property type="component" value="Unassembled WGS sequence"/>
</dbReference>
<comment type="caution">
    <text evidence="2">The sequence shown here is derived from an EMBL/GenBank/DDBJ whole genome shotgun (WGS) entry which is preliminary data.</text>
</comment>
<accession>A0A4Z2J395</accession>
<reference evidence="2 3" key="1">
    <citation type="submission" date="2019-03" db="EMBL/GenBank/DDBJ databases">
        <title>First draft genome of Liparis tanakae, snailfish: a comprehensive survey of snailfish specific genes.</title>
        <authorList>
            <person name="Kim W."/>
            <person name="Song I."/>
            <person name="Jeong J.-H."/>
            <person name="Kim D."/>
            <person name="Kim S."/>
            <person name="Ryu S."/>
            <person name="Song J.Y."/>
            <person name="Lee S.K."/>
        </authorList>
    </citation>
    <scope>NUCLEOTIDE SEQUENCE [LARGE SCALE GENOMIC DNA]</scope>
    <source>
        <tissue evidence="2">Muscle</tissue>
    </source>
</reference>